<organism evidence="2 3">
    <name type="scientific">Parabacteroides acidifaciens</name>
    <dbReference type="NCBI Taxonomy" id="2290935"/>
    <lineage>
        <taxon>Bacteria</taxon>
        <taxon>Pseudomonadati</taxon>
        <taxon>Bacteroidota</taxon>
        <taxon>Bacteroidia</taxon>
        <taxon>Bacteroidales</taxon>
        <taxon>Tannerellaceae</taxon>
        <taxon>Parabacteroides</taxon>
    </lineage>
</organism>
<dbReference type="RefSeq" id="WP_115500425.1">
    <property type="nucleotide sequence ID" value="NZ_JACRTI010000041.1"/>
</dbReference>
<proteinExistence type="predicted"/>
<evidence type="ECO:0000313" key="3">
    <source>
        <dbReference type="Proteomes" id="UP000256321"/>
    </source>
</evidence>
<sequence>MKTLKVRLKQHTPLIHFQHDQYGATLRASEVKPKLDRFILTKIGNGYYDAGVNTAKNKTWLIGKGEHPALDYKLRIKSSDKKQEYLIASYLSQRNKDTLENRGINVIDQSPFFAQEKENSEIVRGSKSWNDIKAKGIICQDIIVDIYSVHEDLVNGILSEYIQSFFAFENFGMRQDKGFGCFTVESIFVRGLDEEKQIPLKLVEQLFKDNFLIRYKKVLTDNSLSSAFSTISNDYRLLKSGKNKPYAKSKLMLYGLKRNQRWEKKFFKEYIDEIYQKEDGTYYKLKSFHNEDKNGLDEDEDFYYLRALLGLANQYEFLLSNPPSDNKKMIVSIKSDDVERFKSPIIFKVIDGIVYLLGNQISSEILSKKFYFEVNIQGDSGYKDDRIVEDLYTPDKFDLKKFIDFALTDRTNGASLNYIKF</sequence>
<evidence type="ECO:0000313" key="4">
    <source>
        <dbReference type="Proteomes" id="UP000629596"/>
    </source>
</evidence>
<keyword evidence="4" id="KW-1185">Reference proteome</keyword>
<accession>A0A3D8HBG9</accession>
<protein>
    <recommendedName>
        <fullName evidence="5">CRISPR-associated protein</fullName>
    </recommendedName>
</protein>
<dbReference type="AlphaFoldDB" id="A0A3D8HBG9"/>
<evidence type="ECO:0000313" key="1">
    <source>
        <dbReference type="EMBL" id="MBC8602930.1"/>
    </source>
</evidence>
<reference evidence="1 4" key="2">
    <citation type="submission" date="2020-08" db="EMBL/GenBank/DDBJ databases">
        <title>Genome public.</title>
        <authorList>
            <person name="Liu C."/>
            <person name="Sun Q."/>
        </authorList>
    </citation>
    <scope>NUCLEOTIDE SEQUENCE [LARGE SCALE GENOMIC DNA]</scope>
    <source>
        <strain evidence="1 4">426_9</strain>
    </source>
</reference>
<evidence type="ECO:0008006" key="5">
    <source>
        <dbReference type="Google" id="ProtNLM"/>
    </source>
</evidence>
<dbReference type="Proteomes" id="UP000629596">
    <property type="component" value="Unassembled WGS sequence"/>
</dbReference>
<dbReference type="Proteomes" id="UP000256321">
    <property type="component" value="Unassembled WGS sequence"/>
</dbReference>
<evidence type="ECO:0000313" key="2">
    <source>
        <dbReference type="EMBL" id="RDU48335.1"/>
    </source>
</evidence>
<gene>
    <name evidence="2" type="ORF">DWU89_14905</name>
    <name evidence="1" type="ORF">H8784_14530</name>
</gene>
<dbReference type="EMBL" id="QREV01000041">
    <property type="protein sequence ID" value="RDU48335.1"/>
    <property type="molecule type" value="Genomic_DNA"/>
</dbReference>
<name>A0A3D8HBG9_9BACT</name>
<comment type="caution">
    <text evidence="2">The sequence shown here is derived from an EMBL/GenBank/DDBJ whole genome shotgun (WGS) entry which is preliminary data.</text>
</comment>
<reference evidence="2 3" key="1">
    <citation type="submission" date="2018-07" db="EMBL/GenBank/DDBJ databases">
        <title>Parabacteroides acidifaciens nov. sp., isolated from human feces.</title>
        <authorList>
            <person name="Wang Y.J."/>
        </authorList>
    </citation>
    <scope>NUCLEOTIDE SEQUENCE [LARGE SCALE GENOMIC DNA]</scope>
    <source>
        <strain evidence="2 3">426-9</strain>
    </source>
</reference>
<dbReference type="EMBL" id="JACRTI010000041">
    <property type="protein sequence ID" value="MBC8602930.1"/>
    <property type="molecule type" value="Genomic_DNA"/>
</dbReference>